<dbReference type="GeneID" id="63799399"/>
<evidence type="ECO:0000313" key="3">
    <source>
        <dbReference type="Proteomes" id="UP000249363"/>
    </source>
</evidence>
<proteinExistence type="predicted"/>
<feature type="region of interest" description="Disordered" evidence="1">
    <location>
        <begin position="216"/>
        <end position="238"/>
    </location>
</feature>
<protein>
    <recommendedName>
        <fullName evidence="4">Pal1 cell morphology protein</fullName>
    </recommendedName>
</protein>
<sequence length="264" mass="30698">MDWADRRYIVHYQAVDYILTPLYGPTPNDMDGPGNHFYPEDKNPFRNKQLSSLALERRRSNSSPSTAIEASRNEFRESIKQQQDIQRRKTQRSSNSKRHSHRRNRVNPDVIDQLDNVNFMQYHHEGPYDAVYPERNVCSKRSPLEAVKDSNEETLRATPMYKIIDSVQRHRPLDGVAFYPPGTTDEEGQTYMYTEGDNMMAEREGRFQRVPGEKITDEDFKNDPFYQQDNQRPPKRMGSLRKALTSLKGRARRDSAPGSAIVLT</sequence>
<dbReference type="RefSeq" id="XP_040738687.1">
    <property type="nucleotide sequence ID" value="XM_040872787.1"/>
</dbReference>
<comment type="caution">
    <text evidence="2">The sequence shown here is derived from an EMBL/GenBank/DDBJ whole genome shotgun (WGS) entry which is preliminary data.</text>
</comment>
<gene>
    <name evidence="2" type="ORF">BHQ10_010185</name>
</gene>
<evidence type="ECO:0000256" key="1">
    <source>
        <dbReference type="SAM" id="MobiDB-lite"/>
    </source>
</evidence>
<name>A0A364LEG0_TALAM</name>
<keyword evidence="3" id="KW-1185">Reference proteome</keyword>
<dbReference type="GO" id="GO:0005737">
    <property type="term" value="C:cytoplasm"/>
    <property type="evidence" value="ECO:0007669"/>
    <property type="project" value="TreeGrafter"/>
</dbReference>
<dbReference type="Proteomes" id="UP000249363">
    <property type="component" value="Unassembled WGS sequence"/>
</dbReference>
<dbReference type="PANTHER" id="PTHR28307:SF1">
    <property type="entry name" value="PAL1 CELL MORPHOLOGY PROTEIN"/>
    <property type="match status" value="1"/>
</dbReference>
<dbReference type="Pfam" id="PF08316">
    <property type="entry name" value="Pal1"/>
    <property type="match status" value="1"/>
</dbReference>
<evidence type="ECO:0000313" key="2">
    <source>
        <dbReference type="EMBL" id="RAO74173.1"/>
    </source>
</evidence>
<reference evidence="2 3" key="1">
    <citation type="journal article" date="2017" name="Biotechnol. Biofuels">
        <title>Differential beta-glucosidase expression as a function of carbon source availability in Talaromyces amestolkiae: a genomic and proteomic approach.</title>
        <authorList>
            <person name="de Eugenio L.I."/>
            <person name="Mendez-Liter J.A."/>
            <person name="Nieto-Dominguez M."/>
            <person name="Alonso L."/>
            <person name="Gil-Munoz J."/>
            <person name="Barriuso J."/>
            <person name="Prieto A."/>
            <person name="Martinez M.J."/>
        </authorList>
    </citation>
    <scope>NUCLEOTIDE SEQUENCE [LARGE SCALE GENOMIC DNA]</scope>
    <source>
        <strain evidence="2 3">CIB</strain>
    </source>
</reference>
<dbReference type="AlphaFoldDB" id="A0A364LEG0"/>
<dbReference type="OrthoDB" id="5389892at2759"/>
<dbReference type="InterPro" id="IPR013226">
    <property type="entry name" value="Pal1"/>
</dbReference>
<feature type="region of interest" description="Disordered" evidence="1">
    <location>
        <begin position="245"/>
        <end position="264"/>
    </location>
</feature>
<feature type="region of interest" description="Disordered" evidence="1">
    <location>
        <begin position="55"/>
        <end position="108"/>
    </location>
</feature>
<evidence type="ECO:0008006" key="4">
    <source>
        <dbReference type="Google" id="ProtNLM"/>
    </source>
</evidence>
<feature type="compositionally biased region" description="Basic residues" evidence="1">
    <location>
        <begin position="88"/>
        <end position="105"/>
    </location>
</feature>
<accession>A0A364LEG0</accession>
<dbReference type="EMBL" id="MIKG01000030">
    <property type="protein sequence ID" value="RAO74173.1"/>
    <property type="molecule type" value="Genomic_DNA"/>
</dbReference>
<dbReference type="PANTHER" id="PTHR28307">
    <property type="entry name" value="PROTEIN PAL1"/>
    <property type="match status" value="1"/>
</dbReference>
<organism evidence="2 3">
    <name type="scientific">Talaromyces amestolkiae</name>
    <dbReference type="NCBI Taxonomy" id="1196081"/>
    <lineage>
        <taxon>Eukaryota</taxon>
        <taxon>Fungi</taxon>
        <taxon>Dikarya</taxon>
        <taxon>Ascomycota</taxon>
        <taxon>Pezizomycotina</taxon>
        <taxon>Eurotiomycetes</taxon>
        <taxon>Eurotiomycetidae</taxon>
        <taxon>Eurotiales</taxon>
        <taxon>Trichocomaceae</taxon>
        <taxon>Talaromyces</taxon>
        <taxon>Talaromyces sect. Talaromyces</taxon>
    </lineage>
</organism>